<feature type="compositionally biased region" description="Gly residues" evidence="1">
    <location>
        <begin position="311"/>
        <end position="321"/>
    </location>
</feature>
<feature type="compositionally biased region" description="Gly residues" evidence="1">
    <location>
        <begin position="111"/>
        <end position="120"/>
    </location>
</feature>
<name>A0ABN7IUN4_9BASI</name>
<proteinExistence type="predicted"/>
<comment type="caution">
    <text evidence="2">The sequence shown here is derived from an EMBL/GenBank/DDBJ whole genome shotgun (WGS) entry which is preliminary data.</text>
</comment>
<feature type="region of interest" description="Disordered" evidence="1">
    <location>
        <begin position="110"/>
        <end position="163"/>
    </location>
</feature>
<organism evidence="2 3">
    <name type="scientific">Tilletia caries</name>
    <name type="common">wheat bunt fungus</name>
    <dbReference type="NCBI Taxonomy" id="13290"/>
    <lineage>
        <taxon>Eukaryota</taxon>
        <taxon>Fungi</taxon>
        <taxon>Dikarya</taxon>
        <taxon>Basidiomycota</taxon>
        <taxon>Ustilaginomycotina</taxon>
        <taxon>Exobasidiomycetes</taxon>
        <taxon>Tilletiales</taxon>
        <taxon>Tilletiaceae</taxon>
        <taxon>Tilletia</taxon>
    </lineage>
</organism>
<reference evidence="2" key="1">
    <citation type="submission" date="2020-10" db="EMBL/GenBank/DDBJ databases">
        <authorList>
            <person name="Sedaghatjoo S."/>
        </authorList>
    </citation>
    <scope>NUCLEOTIDE SEQUENCE</scope>
    <source>
        <strain evidence="2">AZH3</strain>
    </source>
</reference>
<evidence type="ECO:0000313" key="3">
    <source>
        <dbReference type="Proteomes" id="UP000836402"/>
    </source>
</evidence>
<dbReference type="EMBL" id="CAJHJG010002415">
    <property type="protein sequence ID" value="CAD6920102.1"/>
    <property type="molecule type" value="Genomic_DNA"/>
</dbReference>
<feature type="compositionally biased region" description="Low complexity" evidence="1">
    <location>
        <begin position="322"/>
        <end position="333"/>
    </location>
</feature>
<evidence type="ECO:0000313" key="2">
    <source>
        <dbReference type="EMBL" id="CAD6920102.1"/>
    </source>
</evidence>
<feature type="compositionally biased region" description="Low complexity" evidence="1">
    <location>
        <begin position="395"/>
        <end position="408"/>
    </location>
</feature>
<protein>
    <submittedName>
        <fullName evidence="2">Uncharacterized protein</fullName>
    </submittedName>
</protein>
<gene>
    <name evidence="2" type="ORF">JKIAZH3_G8585</name>
</gene>
<feature type="compositionally biased region" description="Low complexity" evidence="1">
    <location>
        <begin position="343"/>
        <end position="353"/>
    </location>
</feature>
<evidence type="ECO:0000256" key="1">
    <source>
        <dbReference type="SAM" id="MobiDB-lite"/>
    </source>
</evidence>
<feature type="non-terminal residue" evidence="2">
    <location>
        <position position="1"/>
    </location>
</feature>
<accession>A0ABN7IUN4</accession>
<sequence>TMSPAAASLGILGPTESNDSLNLELARYNERRQLRAAASTPDIKALFGPGPHHASVVSLGSFGHGGMGGGGGGGGDVGRNGGAMGYGQTSSASASMHAGAGPGAGSSFFNNGGGGGGGSGAASIHGHPHHNRTQLYSGDSHVGLGHLHGHHVSHAHGSSSPLTSSHLYSSPYGHGHAGFNQSDIWGAPRHLPTKSSASLQYPHHISRFSDDTQSIHRIPGEAYYTIGNGPSTSSANANNSASAATSQINLGGSTEDGTYRSLRHHSSFVNRAQSQSLDFGGAAAAAGGGPYSMGGTHPITRNGSTSSGPGVSRGHGHGGLPPGSSSSSLYHMHYGGGGGGSSGHAMHGNNNSIGGAGSSDAHYNPMASPSITGHSTMDLASPGPRAERLPSTGPVSGLHHSVHGSSQSLSRIAQAQAAHANAQAQAQAQAHLQAQAQVYAHAQAQAHAQAAQAHAAALGGQVWGAESPSMDEVTRLLASIQQ</sequence>
<dbReference type="Proteomes" id="UP000836402">
    <property type="component" value="Unassembled WGS sequence"/>
</dbReference>
<feature type="region of interest" description="Disordered" evidence="1">
    <location>
        <begin position="290"/>
        <end position="408"/>
    </location>
</feature>
<keyword evidence="3" id="KW-1185">Reference proteome</keyword>